<sequence>MAKGCRVVCSNLIIILWVCISVLPYHGHALCPFEAIYQFGDSIADTGNIAALNHKGQCSLPPYGRTYFGHPVGRCSDGLLIIDYFAQALRLPFLPPYENQSTPTNQGVDFAVAGSTALDASFFTERNVNWTNMQFNTPLIKQLEWFQLHLKNSLCKTLAPAECGGRLSKSLFIVGEIGFNDFNYPLMSKKSIQELETYVPHVVQAVTVGVKISLSTSTHFFDYFNEVIRLGAIKIVVPGMFPFGCFPFYLARATASVPKEAFDNFGCWTDYNELPSLYNKKLEEALSLLRQESPKADILYADYYNAFLSLLQGAPSLGFDEKSLLKPCCVGNGKPPYFNKCSPDGTVCPNSGQHISWDGIHPTQEAAKHMAEYLIKNTLSKIACV</sequence>
<dbReference type="InterPro" id="IPR036514">
    <property type="entry name" value="SGNH_hydro_sf"/>
</dbReference>
<name>A0AAN8W711_9MAGN</name>
<reference evidence="6 7" key="1">
    <citation type="submission" date="2023-12" db="EMBL/GenBank/DDBJ databases">
        <title>A high-quality genome assembly for Dillenia turbinata (Dilleniales).</title>
        <authorList>
            <person name="Chanderbali A."/>
        </authorList>
    </citation>
    <scope>NUCLEOTIDE SEQUENCE [LARGE SCALE GENOMIC DNA]</scope>
    <source>
        <strain evidence="6">LSX21</strain>
        <tissue evidence="6">Leaf</tissue>
    </source>
</reference>
<evidence type="ECO:0000256" key="5">
    <source>
        <dbReference type="SAM" id="Phobius"/>
    </source>
</evidence>
<keyword evidence="7" id="KW-1185">Reference proteome</keyword>
<keyword evidence="2" id="KW-0732">Signal</keyword>
<dbReference type="Gene3D" id="3.40.50.1110">
    <property type="entry name" value="SGNH hydrolase"/>
    <property type="match status" value="1"/>
</dbReference>
<keyword evidence="3" id="KW-0378">Hydrolase</keyword>
<keyword evidence="5" id="KW-0812">Transmembrane</keyword>
<comment type="similarity">
    <text evidence="1">Belongs to the 'GDSL' lipolytic enzyme family.</text>
</comment>
<feature type="transmembrane region" description="Helical" evidence="5">
    <location>
        <begin position="7"/>
        <end position="26"/>
    </location>
</feature>
<evidence type="ECO:0000256" key="4">
    <source>
        <dbReference type="ARBA" id="ARBA00023180"/>
    </source>
</evidence>
<evidence type="ECO:0000256" key="3">
    <source>
        <dbReference type="ARBA" id="ARBA00022801"/>
    </source>
</evidence>
<dbReference type="AlphaFoldDB" id="A0AAN8W711"/>
<evidence type="ECO:0000313" key="7">
    <source>
        <dbReference type="Proteomes" id="UP001370490"/>
    </source>
</evidence>
<comment type="caution">
    <text evidence="6">The sequence shown here is derived from an EMBL/GenBank/DDBJ whole genome shotgun (WGS) entry which is preliminary data.</text>
</comment>
<dbReference type="EMBL" id="JBAMMX010000001">
    <property type="protein sequence ID" value="KAK6947334.1"/>
    <property type="molecule type" value="Genomic_DNA"/>
</dbReference>
<dbReference type="PANTHER" id="PTHR22835:SF677">
    <property type="entry name" value="ACETYLAJMALAN ESTERASE-LIKE"/>
    <property type="match status" value="1"/>
</dbReference>
<protein>
    <submittedName>
        <fullName evidence="6">GDSL lipase/esterase</fullName>
    </submittedName>
</protein>
<evidence type="ECO:0000256" key="2">
    <source>
        <dbReference type="ARBA" id="ARBA00022729"/>
    </source>
</evidence>
<dbReference type="PANTHER" id="PTHR22835">
    <property type="entry name" value="ZINC FINGER FYVE DOMAIN CONTAINING PROTEIN"/>
    <property type="match status" value="1"/>
</dbReference>
<keyword evidence="4" id="KW-0325">Glycoprotein</keyword>
<organism evidence="6 7">
    <name type="scientific">Dillenia turbinata</name>
    <dbReference type="NCBI Taxonomy" id="194707"/>
    <lineage>
        <taxon>Eukaryota</taxon>
        <taxon>Viridiplantae</taxon>
        <taxon>Streptophyta</taxon>
        <taxon>Embryophyta</taxon>
        <taxon>Tracheophyta</taxon>
        <taxon>Spermatophyta</taxon>
        <taxon>Magnoliopsida</taxon>
        <taxon>eudicotyledons</taxon>
        <taxon>Gunneridae</taxon>
        <taxon>Pentapetalae</taxon>
        <taxon>Dilleniales</taxon>
        <taxon>Dilleniaceae</taxon>
        <taxon>Dillenia</taxon>
    </lineage>
</organism>
<evidence type="ECO:0000313" key="6">
    <source>
        <dbReference type="EMBL" id="KAK6947334.1"/>
    </source>
</evidence>
<dbReference type="Proteomes" id="UP001370490">
    <property type="component" value="Unassembled WGS sequence"/>
</dbReference>
<dbReference type="InterPro" id="IPR035669">
    <property type="entry name" value="SGNH_plant_lipase-like"/>
</dbReference>
<dbReference type="Pfam" id="PF00657">
    <property type="entry name" value="Lipase_GDSL"/>
    <property type="match status" value="1"/>
</dbReference>
<proteinExistence type="inferred from homology"/>
<keyword evidence="5" id="KW-0472">Membrane</keyword>
<dbReference type="CDD" id="cd01837">
    <property type="entry name" value="SGNH_plant_lipase_like"/>
    <property type="match status" value="1"/>
</dbReference>
<keyword evidence="5" id="KW-1133">Transmembrane helix</keyword>
<dbReference type="InterPro" id="IPR001087">
    <property type="entry name" value="GDSL"/>
</dbReference>
<evidence type="ECO:0000256" key="1">
    <source>
        <dbReference type="ARBA" id="ARBA00008668"/>
    </source>
</evidence>
<gene>
    <name evidence="6" type="ORF">RJ641_000807</name>
</gene>
<dbReference type="GO" id="GO:0016788">
    <property type="term" value="F:hydrolase activity, acting on ester bonds"/>
    <property type="evidence" value="ECO:0007669"/>
    <property type="project" value="InterPro"/>
</dbReference>
<dbReference type="SUPFAM" id="SSF52266">
    <property type="entry name" value="SGNH hydrolase"/>
    <property type="match status" value="1"/>
</dbReference>
<accession>A0AAN8W711</accession>